<evidence type="ECO:0000256" key="1">
    <source>
        <dbReference type="ARBA" id="ARBA00004141"/>
    </source>
</evidence>
<keyword evidence="2 5" id="KW-0812">Transmembrane</keyword>
<feature type="domain" description="Integral membrane bound transporter" evidence="6">
    <location>
        <begin position="357"/>
        <end position="477"/>
    </location>
</feature>
<reference evidence="7" key="1">
    <citation type="submission" date="2020-08" db="EMBL/GenBank/DDBJ databases">
        <title>Genome public.</title>
        <authorList>
            <person name="Liu C."/>
            <person name="Sun Q."/>
        </authorList>
    </citation>
    <scope>NUCLEOTIDE SEQUENCE</scope>
    <source>
        <strain evidence="7">NSJ-42</strain>
    </source>
</reference>
<proteinExistence type="predicted"/>
<evidence type="ECO:0000259" key="6">
    <source>
        <dbReference type="Pfam" id="PF13515"/>
    </source>
</evidence>
<feature type="transmembrane region" description="Helical" evidence="5">
    <location>
        <begin position="87"/>
        <end position="105"/>
    </location>
</feature>
<organism evidence="7 8">
    <name type="scientific">Clostridium lentum</name>
    <dbReference type="NCBI Taxonomy" id="2763037"/>
    <lineage>
        <taxon>Bacteria</taxon>
        <taxon>Bacillati</taxon>
        <taxon>Bacillota</taxon>
        <taxon>Clostridia</taxon>
        <taxon>Eubacteriales</taxon>
        <taxon>Clostridiaceae</taxon>
        <taxon>Clostridium</taxon>
    </lineage>
</organism>
<feature type="transmembrane region" description="Helical" evidence="5">
    <location>
        <begin position="400"/>
        <end position="429"/>
    </location>
</feature>
<gene>
    <name evidence="7" type="ORF">H8R92_02040</name>
</gene>
<evidence type="ECO:0000256" key="2">
    <source>
        <dbReference type="ARBA" id="ARBA00022692"/>
    </source>
</evidence>
<sequence>MFKSLVKKYNVNLYGMFKNGTVAVITMFGVWILFGVKNIMIAFPIALTSTVLGRQNFYVKTFYKVMWLIILDMLIVVTSFISSLNLYSGIIINFIAIFLIMYSIISQYDLTFYKPFVMLYIFTQYSTVSFSELPERLYSVLFGVAVIVSASFIKKINEKSVLGNSIVVYIRMLKEQVENIKSNDYSDELKNKCTGKMRELTYKVYISRHRKYLTTNIGIIQFNLLINLEYFNLLLKDIALEKSLKEKELCDIEQLLDGLEKYAAGNIEVDDLEEKVQLFIDDNINKSEVFPIVGDIFMEVYKNIMRLSEMNKKEINKVYKEWQRSHLDIFKNVFKEYFNVNSIRFKFAIRMSITLTIALLVGEFLGFYKIIWAIITIMSIMQPYYEDTITKARDRIKGNILAILITGIIINMVDNKFITILILICSLYLLYGFKEYYKISLFAAVASICVSSLTENINVLIFLRIIYVIDGVILVLVANKVIFPYRLKDGVRQLVKKIKLYNKYVIEDSRDYLNNNENINNIRDVIIHLMLLMQKLNLRNMQYGDDKINQFIDMNNYYLIKTSYDTLFNFNVKKKGKDNIIKAYEEFNKANMVFNG</sequence>
<feature type="transmembrane region" description="Helical" evidence="5">
    <location>
        <begin position="459"/>
        <end position="478"/>
    </location>
</feature>
<dbReference type="InterPro" id="IPR049453">
    <property type="entry name" value="Memb_transporter_dom"/>
</dbReference>
<name>A0A8I0AB70_9CLOT</name>
<dbReference type="GO" id="GO:0016020">
    <property type="term" value="C:membrane"/>
    <property type="evidence" value="ECO:0007669"/>
    <property type="project" value="UniProtKB-SubCell"/>
</dbReference>
<accession>A0A8I0AB70</accession>
<feature type="transmembrane region" description="Helical" evidence="5">
    <location>
        <begin position="61"/>
        <end position="81"/>
    </location>
</feature>
<dbReference type="Pfam" id="PF13515">
    <property type="entry name" value="FUSC_2"/>
    <property type="match status" value="1"/>
</dbReference>
<comment type="subcellular location">
    <subcellularLocation>
        <location evidence="1">Membrane</location>
        <topology evidence="1">Multi-pass membrane protein</topology>
    </subcellularLocation>
</comment>
<keyword evidence="8" id="KW-1185">Reference proteome</keyword>
<protein>
    <submittedName>
        <fullName evidence="7">FUSC family protein</fullName>
    </submittedName>
</protein>
<comment type="caution">
    <text evidence="7">The sequence shown here is derived from an EMBL/GenBank/DDBJ whole genome shotgun (WGS) entry which is preliminary data.</text>
</comment>
<dbReference type="Proteomes" id="UP000662088">
    <property type="component" value="Unassembled WGS sequence"/>
</dbReference>
<feature type="transmembrane region" description="Helical" evidence="5">
    <location>
        <begin position="20"/>
        <end position="40"/>
    </location>
</feature>
<dbReference type="EMBL" id="JACOOQ010000002">
    <property type="protein sequence ID" value="MBC5639229.1"/>
    <property type="molecule type" value="Genomic_DNA"/>
</dbReference>
<evidence type="ECO:0000313" key="7">
    <source>
        <dbReference type="EMBL" id="MBC5639229.1"/>
    </source>
</evidence>
<feature type="transmembrane region" description="Helical" evidence="5">
    <location>
        <begin position="436"/>
        <end position="453"/>
    </location>
</feature>
<keyword evidence="4 5" id="KW-0472">Membrane</keyword>
<evidence type="ECO:0000256" key="3">
    <source>
        <dbReference type="ARBA" id="ARBA00022989"/>
    </source>
</evidence>
<evidence type="ECO:0000256" key="5">
    <source>
        <dbReference type="SAM" id="Phobius"/>
    </source>
</evidence>
<evidence type="ECO:0000256" key="4">
    <source>
        <dbReference type="ARBA" id="ARBA00023136"/>
    </source>
</evidence>
<dbReference type="AlphaFoldDB" id="A0A8I0AB70"/>
<dbReference type="RefSeq" id="WP_186834567.1">
    <property type="nucleotide sequence ID" value="NZ_JACOOQ010000002.1"/>
</dbReference>
<evidence type="ECO:0000313" key="8">
    <source>
        <dbReference type="Proteomes" id="UP000662088"/>
    </source>
</evidence>
<keyword evidence="3 5" id="KW-1133">Transmembrane helix</keyword>
<feature type="transmembrane region" description="Helical" evidence="5">
    <location>
        <begin position="353"/>
        <end position="380"/>
    </location>
</feature>